<dbReference type="Proteomes" id="UP000249725">
    <property type="component" value="Unassembled WGS sequence"/>
</dbReference>
<comment type="similarity">
    <text evidence="2">Belongs to the rickettsiale 17 kDa surface antigen family.</text>
</comment>
<dbReference type="EMBL" id="QFYR01000001">
    <property type="protein sequence ID" value="RAK58255.1"/>
    <property type="molecule type" value="Genomic_DNA"/>
</dbReference>
<evidence type="ECO:0000256" key="1">
    <source>
        <dbReference type="ARBA" id="ARBA00004459"/>
    </source>
</evidence>
<keyword evidence="5" id="KW-0732">Signal</keyword>
<gene>
    <name evidence="7" type="ORF">DJ018_06410</name>
</gene>
<organism evidence="7 8">
    <name type="scientific">Phenylobacterium deserti</name>
    <dbReference type="NCBI Taxonomy" id="1914756"/>
    <lineage>
        <taxon>Bacteria</taxon>
        <taxon>Pseudomonadati</taxon>
        <taxon>Pseudomonadota</taxon>
        <taxon>Alphaproteobacteria</taxon>
        <taxon>Caulobacterales</taxon>
        <taxon>Caulobacteraceae</taxon>
        <taxon>Phenylobacterium</taxon>
    </lineage>
</organism>
<evidence type="ECO:0000313" key="7">
    <source>
        <dbReference type="EMBL" id="RAK58255.1"/>
    </source>
</evidence>
<keyword evidence="4" id="KW-0449">Lipoprotein</keyword>
<evidence type="ECO:0000313" key="8">
    <source>
        <dbReference type="Proteomes" id="UP000249725"/>
    </source>
</evidence>
<evidence type="ECO:0000259" key="6">
    <source>
        <dbReference type="Pfam" id="PF05433"/>
    </source>
</evidence>
<accession>A0A328AVK4</accession>
<evidence type="ECO:0000256" key="5">
    <source>
        <dbReference type="SAM" id="SignalP"/>
    </source>
</evidence>
<evidence type="ECO:0000256" key="3">
    <source>
        <dbReference type="ARBA" id="ARBA00015281"/>
    </source>
</evidence>
<dbReference type="Pfam" id="PF05433">
    <property type="entry name" value="Rick_17kDa_Anti"/>
    <property type="match status" value="1"/>
</dbReference>
<protein>
    <recommendedName>
        <fullName evidence="3">17 kDa surface antigen</fullName>
    </recommendedName>
</protein>
<evidence type="ECO:0000256" key="4">
    <source>
        <dbReference type="ARBA" id="ARBA00023288"/>
    </source>
</evidence>
<comment type="caution">
    <text evidence="7">The sequence shown here is derived from an EMBL/GenBank/DDBJ whole genome shotgun (WGS) entry which is preliminary data.</text>
</comment>
<name>A0A328AVK4_9CAUL</name>
<keyword evidence="8" id="KW-1185">Reference proteome</keyword>
<dbReference type="GO" id="GO:0009279">
    <property type="term" value="C:cell outer membrane"/>
    <property type="evidence" value="ECO:0007669"/>
    <property type="project" value="UniProtKB-SubCell"/>
</dbReference>
<comment type="subcellular location">
    <subcellularLocation>
        <location evidence="1">Cell outer membrane</location>
        <topology evidence="1">Lipid-anchor</topology>
    </subcellularLocation>
</comment>
<sequence length="94" mass="9300">MIASAALACSAFAVAAAPIAAEAQSRRVLVCENTRKSGNTGTVIGAVAGGLLGNAVASKGVKTEGTVLGAGVGAVAGHQIAKKKAKKNCRYVYR</sequence>
<dbReference type="InterPro" id="IPR008816">
    <property type="entry name" value="Gly_zipper_2TM_dom"/>
</dbReference>
<feature type="domain" description="Glycine zipper 2TM" evidence="6">
    <location>
        <begin position="41"/>
        <end position="80"/>
    </location>
</feature>
<feature type="signal peptide" evidence="5">
    <location>
        <begin position="1"/>
        <end position="15"/>
    </location>
</feature>
<proteinExistence type="inferred from homology"/>
<dbReference type="AlphaFoldDB" id="A0A328AVK4"/>
<evidence type="ECO:0000256" key="2">
    <source>
        <dbReference type="ARBA" id="ARBA00008681"/>
    </source>
</evidence>
<feature type="chain" id="PRO_5016445603" description="17 kDa surface antigen" evidence="5">
    <location>
        <begin position="16"/>
        <end position="94"/>
    </location>
</feature>
<reference evidence="8" key="1">
    <citation type="submission" date="2018-05" db="EMBL/GenBank/DDBJ databases">
        <authorList>
            <person name="Li X."/>
        </authorList>
    </citation>
    <scope>NUCLEOTIDE SEQUENCE [LARGE SCALE GENOMIC DNA]</scope>
    <source>
        <strain evidence="8">YIM 73061</strain>
    </source>
</reference>